<evidence type="ECO:0000313" key="1">
    <source>
        <dbReference type="Proteomes" id="UP000887576"/>
    </source>
</evidence>
<reference evidence="2" key="1">
    <citation type="submission" date="2022-11" db="UniProtKB">
        <authorList>
            <consortium name="WormBaseParasite"/>
        </authorList>
    </citation>
    <scope>IDENTIFICATION</scope>
</reference>
<name>A0AC34Q762_9BILA</name>
<dbReference type="WBParaSite" id="JU765_v2.g13598.t1">
    <property type="protein sequence ID" value="JU765_v2.g13598.t1"/>
    <property type="gene ID" value="JU765_v2.g13598"/>
</dbReference>
<organism evidence="1 2">
    <name type="scientific">Panagrolaimus sp. JU765</name>
    <dbReference type="NCBI Taxonomy" id="591449"/>
    <lineage>
        <taxon>Eukaryota</taxon>
        <taxon>Metazoa</taxon>
        <taxon>Ecdysozoa</taxon>
        <taxon>Nematoda</taxon>
        <taxon>Chromadorea</taxon>
        <taxon>Rhabditida</taxon>
        <taxon>Tylenchina</taxon>
        <taxon>Panagrolaimomorpha</taxon>
        <taxon>Panagrolaimoidea</taxon>
        <taxon>Panagrolaimidae</taxon>
        <taxon>Panagrolaimus</taxon>
    </lineage>
</organism>
<accession>A0AC34Q762</accession>
<evidence type="ECO:0000313" key="2">
    <source>
        <dbReference type="WBParaSite" id="JU765_v2.g13598.t1"/>
    </source>
</evidence>
<dbReference type="Proteomes" id="UP000887576">
    <property type="component" value="Unplaced"/>
</dbReference>
<protein>
    <submittedName>
        <fullName evidence="2">MYND-type domain-containing protein</fullName>
    </submittedName>
</protein>
<proteinExistence type="predicted"/>
<sequence>MSCMGFHDETSLKILEFQQEFKDFGNKNLPLIKRLMYVIYQKKLDQERYQVFHQVYPMCYTNALAKLIEDTRSIRESCLMKYLTDIENKDMGLEEFKAYNEQFWIAMIEEAKKGVYCYHCLKPAHYYCCPWRTYCSEECQKAEEEHYSNHPVLHKKETQDVIDKRCISKRCANAKPMPKLDFPQFPDEPDMIME</sequence>